<dbReference type="RefSeq" id="WP_112902675.1">
    <property type="nucleotide sequence ID" value="NZ_CP030760.1"/>
</dbReference>
<organism evidence="1 2">
    <name type="scientific">Rhizobium leguminosarum</name>
    <dbReference type="NCBI Taxonomy" id="384"/>
    <lineage>
        <taxon>Bacteria</taxon>
        <taxon>Pseudomonadati</taxon>
        <taxon>Pseudomonadota</taxon>
        <taxon>Alphaproteobacteria</taxon>
        <taxon>Hyphomicrobiales</taxon>
        <taxon>Rhizobiaceae</taxon>
        <taxon>Rhizobium/Agrobacterium group</taxon>
        <taxon>Rhizobium</taxon>
    </lineage>
</organism>
<protein>
    <recommendedName>
        <fullName evidence="3">Nodulation protein</fullName>
    </recommendedName>
</protein>
<dbReference type="EMBL" id="CP030760">
    <property type="protein sequence ID" value="AXA37859.1"/>
    <property type="molecule type" value="Genomic_DNA"/>
</dbReference>
<reference evidence="1 2" key="1">
    <citation type="submission" date="2018-07" db="EMBL/GenBank/DDBJ databases">
        <title>Rhizobium leguminosarum strain:ATCC 14479 Genome sequencing and assembly.</title>
        <authorList>
            <person name="Chakraborty R."/>
        </authorList>
    </citation>
    <scope>NUCLEOTIDE SEQUENCE [LARGE SCALE GENOMIC DNA]</scope>
    <source>
        <strain evidence="1 2">ATCC 14479</strain>
    </source>
</reference>
<dbReference type="AlphaFoldDB" id="A0A2Z4YA94"/>
<proteinExistence type="predicted"/>
<gene>
    <name evidence="1" type="ORF">DLJ82_0239</name>
</gene>
<dbReference type="Proteomes" id="UP000251166">
    <property type="component" value="Chromosome"/>
</dbReference>
<evidence type="ECO:0000313" key="1">
    <source>
        <dbReference type="EMBL" id="AXA37859.1"/>
    </source>
</evidence>
<evidence type="ECO:0000313" key="2">
    <source>
        <dbReference type="Proteomes" id="UP000251166"/>
    </source>
</evidence>
<name>A0A2Z4YA94_RHILE</name>
<evidence type="ECO:0008006" key="3">
    <source>
        <dbReference type="Google" id="ProtNLM"/>
    </source>
</evidence>
<sequence>MGRGNKNDRTPDRAEQQGLWKLMLRLPAVRGRLQILIVNNAALGSLCEAYQEASSMLEKLRGSMLASDPGMIREYETICSEIETEVIQYCLQHHSRVPE</sequence>
<accession>A0A2Z4YA94</accession>